<organism evidence="2 3">
    <name type="scientific">Oryzias melastigma</name>
    <name type="common">Marine medaka</name>
    <dbReference type="NCBI Taxonomy" id="30732"/>
    <lineage>
        <taxon>Eukaryota</taxon>
        <taxon>Metazoa</taxon>
        <taxon>Chordata</taxon>
        <taxon>Craniata</taxon>
        <taxon>Vertebrata</taxon>
        <taxon>Euteleostomi</taxon>
        <taxon>Actinopterygii</taxon>
        <taxon>Neopterygii</taxon>
        <taxon>Teleostei</taxon>
        <taxon>Neoteleostei</taxon>
        <taxon>Acanthomorphata</taxon>
        <taxon>Ovalentaria</taxon>
        <taxon>Atherinomorphae</taxon>
        <taxon>Beloniformes</taxon>
        <taxon>Adrianichthyidae</taxon>
        <taxon>Oryziinae</taxon>
        <taxon>Oryzias</taxon>
    </lineage>
</organism>
<evidence type="ECO:0000313" key="3">
    <source>
        <dbReference type="Proteomes" id="UP000646548"/>
    </source>
</evidence>
<evidence type="ECO:0000256" key="1">
    <source>
        <dbReference type="SAM" id="MobiDB-lite"/>
    </source>
</evidence>
<accession>A0A834EZU0</accession>
<name>A0A834EZU0_ORYME</name>
<proteinExistence type="predicted"/>
<comment type="caution">
    <text evidence="2">The sequence shown here is derived from an EMBL/GenBank/DDBJ whole genome shotgun (WGS) entry which is preliminary data.</text>
</comment>
<reference evidence="2" key="1">
    <citation type="journal article" name="BMC Genomics">
        <title>Long-read sequencing and de novo genome assembly of marine medaka (Oryzias melastigma).</title>
        <authorList>
            <person name="Liang P."/>
            <person name="Saqib H.S.A."/>
            <person name="Ni X."/>
            <person name="Shen Y."/>
        </authorList>
    </citation>
    <scope>NUCLEOTIDE SEQUENCE</scope>
    <source>
        <strain evidence="2">Bigg-433</strain>
    </source>
</reference>
<gene>
    <name evidence="2" type="ORF">FQA47_016569</name>
</gene>
<evidence type="ECO:0000313" key="2">
    <source>
        <dbReference type="EMBL" id="KAF6715829.1"/>
    </source>
</evidence>
<dbReference type="EMBL" id="WKFB01001025">
    <property type="protein sequence ID" value="KAF6715829.1"/>
    <property type="molecule type" value="Genomic_DNA"/>
</dbReference>
<dbReference type="AlphaFoldDB" id="A0A834EZU0"/>
<dbReference type="Proteomes" id="UP000646548">
    <property type="component" value="Unassembled WGS sequence"/>
</dbReference>
<protein>
    <submittedName>
        <fullName evidence="2">Uncharacterized protein</fullName>
    </submittedName>
</protein>
<sequence>MDTLDITMVVFHSDLFVQAECIHSGFISLMYLNIQLSDESLRWEPFLAESWTLLFSFSQLQTSQVLMQELTSKSGMTLTESPSGFTVKEQSHPDKQSRGAGSPLDF</sequence>
<feature type="region of interest" description="Disordered" evidence="1">
    <location>
        <begin position="76"/>
        <end position="106"/>
    </location>
</feature>